<evidence type="ECO:0000313" key="3">
    <source>
        <dbReference type="Proteomes" id="UP001140817"/>
    </source>
</evidence>
<evidence type="ECO:0000256" key="1">
    <source>
        <dbReference type="SAM" id="Phobius"/>
    </source>
</evidence>
<name>A0A9X2MEU1_9FIRM</name>
<feature type="transmembrane region" description="Helical" evidence="1">
    <location>
        <begin position="128"/>
        <end position="148"/>
    </location>
</feature>
<feature type="transmembrane region" description="Helical" evidence="1">
    <location>
        <begin position="16"/>
        <end position="35"/>
    </location>
</feature>
<dbReference type="RefSeq" id="WP_257560921.1">
    <property type="nucleotide sequence ID" value="NZ_JANKBY010000541.1"/>
</dbReference>
<evidence type="ECO:0000313" key="2">
    <source>
        <dbReference type="EMBL" id="MCR1825069.1"/>
    </source>
</evidence>
<organism evidence="2 3">
    <name type="scientific">Terrisporobacter muris</name>
    <dbReference type="NCBI Taxonomy" id="2963284"/>
    <lineage>
        <taxon>Bacteria</taxon>
        <taxon>Bacillati</taxon>
        <taxon>Bacillota</taxon>
        <taxon>Clostridia</taxon>
        <taxon>Peptostreptococcales</taxon>
        <taxon>Peptostreptococcaceae</taxon>
        <taxon>Terrisporobacter</taxon>
    </lineage>
</organism>
<sequence>MKYCDKCGSEMKTRNFALHLLTLTFKIGIPMAIIGAFTMDFIMSLGVNCIYIIPYLSLVLYPFKLGVVHKCTNDDCKEVEYAWTEKFSCSSCGEDVKRQKKTVKMTIIGTSLMLIMGLLVFIDYDGFFGISKILLLCGLGLNILAAILEKAQVYPVVLKCKSCGKGGIAKEEKVTELGL</sequence>
<proteinExistence type="predicted"/>
<dbReference type="AlphaFoldDB" id="A0A9X2MEU1"/>
<dbReference type="Proteomes" id="UP001140817">
    <property type="component" value="Unassembled WGS sequence"/>
</dbReference>
<accession>A0A9X2MEU1</accession>
<gene>
    <name evidence="2" type="ORF">NSA58_20185</name>
</gene>
<keyword evidence="1" id="KW-0812">Transmembrane</keyword>
<reference evidence="2" key="1">
    <citation type="submission" date="2022-07" db="EMBL/GenBank/DDBJ databases">
        <title>Enhanced cultured diversity of the mouse gut microbiota enables custom-made synthetic communities.</title>
        <authorList>
            <person name="Afrizal A."/>
        </authorList>
    </citation>
    <scope>NUCLEOTIDE SEQUENCE</scope>
    <source>
        <strain evidence="2">DSM 29186</strain>
    </source>
</reference>
<keyword evidence="1" id="KW-0472">Membrane</keyword>
<comment type="caution">
    <text evidence="2">The sequence shown here is derived from an EMBL/GenBank/DDBJ whole genome shotgun (WGS) entry which is preliminary data.</text>
</comment>
<keyword evidence="1" id="KW-1133">Transmembrane helix</keyword>
<protein>
    <submittedName>
        <fullName evidence="2">Uncharacterized protein</fullName>
    </submittedName>
</protein>
<keyword evidence="3" id="KW-1185">Reference proteome</keyword>
<dbReference type="EMBL" id="JANKBY010000541">
    <property type="protein sequence ID" value="MCR1825069.1"/>
    <property type="molecule type" value="Genomic_DNA"/>
</dbReference>
<feature type="transmembrane region" description="Helical" evidence="1">
    <location>
        <begin position="105"/>
        <end position="122"/>
    </location>
</feature>
<feature type="transmembrane region" description="Helical" evidence="1">
    <location>
        <begin position="41"/>
        <end position="61"/>
    </location>
</feature>